<evidence type="ECO:0000313" key="1">
    <source>
        <dbReference type="EMBL" id="CBX97181.1"/>
    </source>
</evidence>
<gene>
    <name evidence="1" type="ORF">LEMA_P103120.1</name>
</gene>
<dbReference type="HOGENOM" id="CLU_1661078_0_0_1"/>
<evidence type="ECO:0000313" key="2">
    <source>
        <dbReference type="Proteomes" id="UP000002668"/>
    </source>
</evidence>
<dbReference type="Proteomes" id="UP000002668">
    <property type="component" value="Genome"/>
</dbReference>
<reference evidence="2" key="1">
    <citation type="journal article" date="2011" name="Nat. Commun.">
        <title>Effector diversification within compartments of the Leptosphaeria maculans genome affected by Repeat-Induced Point mutations.</title>
        <authorList>
            <person name="Rouxel T."/>
            <person name="Grandaubert J."/>
            <person name="Hane J.K."/>
            <person name="Hoede C."/>
            <person name="van de Wouw A.P."/>
            <person name="Couloux A."/>
            <person name="Dominguez V."/>
            <person name="Anthouard V."/>
            <person name="Bally P."/>
            <person name="Bourras S."/>
            <person name="Cozijnsen A.J."/>
            <person name="Ciuffetti L.M."/>
            <person name="Degrave A."/>
            <person name="Dilmaghani A."/>
            <person name="Duret L."/>
            <person name="Fudal I."/>
            <person name="Goodwin S.B."/>
            <person name="Gout L."/>
            <person name="Glaser N."/>
            <person name="Linglin J."/>
            <person name="Kema G.H.J."/>
            <person name="Lapalu N."/>
            <person name="Lawrence C.B."/>
            <person name="May K."/>
            <person name="Meyer M."/>
            <person name="Ollivier B."/>
            <person name="Poulain J."/>
            <person name="Schoch C.L."/>
            <person name="Simon A."/>
            <person name="Spatafora J.W."/>
            <person name="Stachowiak A."/>
            <person name="Turgeon B.G."/>
            <person name="Tyler B.M."/>
            <person name="Vincent D."/>
            <person name="Weissenbach J."/>
            <person name="Amselem J."/>
            <person name="Quesneville H."/>
            <person name="Oliver R.P."/>
            <person name="Wincker P."/>
            <person name="Balesdent M.-H."/>
            <person name="Howlett B.J."/>
        </authorList>
    </citation>
    <scope>NUCLEOTIDE SEQUENCE [LARGE SCALE GENOMIC DNA]</scope>
    <source>
        <strain evidence="2">JN3 / isolate v23.1.3 / race Av1-4-5-6-7-8</strain>
    </source>
</reference>
<protein>
    <submittedName>
        <fullName evidence="1">Predicted protein</fullName>
    </submittedName>
</protein>
<dbReference type="InParanoid" id="E5A0N5"/>
<name>E5A0N5_LEPMJ</name>
<accession>E5A0N5</accession>
<sequence length="159" mass="18283">MSDAGMIAGRNLFYMSPKELNAMRRLRLQQTTQTCSRVQRVNVSTAFAVLEDAPVSRDKTNLFVNKLPVYRQTRLRILKMISKHVQQEFPVKKDSSNVMGAGLRRTRCPRSWAASSLKHFYAGTIDEHLAYQRHPLQLEGRHYRSRNNSYSAVHVSSCN</sequence>
<dbReference type="VEuPathDB" id="FungiDB:LEMA_P103120.1"/>
<dbReference type="EMBL" id="FP929131">
    <property type="protein sequence ID" value="CBX97181.1"/>
    <property type="molecule type" value="Genomic_DNA"/>
</dbReference>
<dbReference type="AlphaFoldDB" id="E5A0N5"/>
<proteinExistence type="predicted"/>
<keyword evidence="2" id="KW-1185">Reference proteome</keyword>
<organism evidence="2">
    <name type="scientific">Leptosphaeria maculans (strain JN3 / isolate v23.1.3 / race Av1-4-5-6-7-8)</name>
    <name type="common">Blackleg fungus</name>
    <name type="synonym">Phoma lingam</name>
    <dbReference type="NCBI Taxonomy" id="985895"/>
    <lineage>
        <taxon>Eukaryota</taxon>
        <taxon>Fungi</taxon>
        <taxon>Dikarya</taxon>
        <taxon>Ascomycota</taxon>
        <taxon>Pezizomycotina</taxon>
        <taxon>Dothideomycetes</taxon>
        <taxon>Pleosporomycetidae</taxon>
        <taxon>Pleosporales</taxon>
        <taxon>Pleosporineae</taxon>
        <taxon>Leptosphaeriaceae</taxon>
        <taxon>Plenodomus</taxon>
        <taxon>Plenodomus lingam/Leptosphaeria maculans species complex</taxon>
    </lineage>
</organism>